<keyword evidence="13" id="KW-1185">Reference proteome</keyword>
<dbReference type="Proteomes" id="UP000198928">
    <property type="component" value="Unassembled WGS sequence"/>
</dbReference>
<dbReference type="InterPro" id="IPR000682">
    <property type="entry name" value="PCMT"/>
</dbReference>
<evidence type="ECO:0000256" key="8">
    <source>
        <dbReference type="ARBA" id="ARBA00022691"/>
    </source>
</evidence>
<sequence length="393" mass="43581">MTGIPGAAGQAAVRGLLRRLDETSPFPLAPEWRAAIEGVPRHLFLPEKVWLGDDLMPYERSEAPDVWLGAAYADEPVVTQINDGADPGDGDRWASCSASAPSIVVRMLHMAKLYGTERVLEVGTGTGWNAALLAHRLGPDLVTTVEVDAALADQAVRNLKVAGVEPRVVTGDGAEGYPERAPYDRIVATCSVREIPRPWLSQVVPGGLILTPWETPWLCYGLLRLSVDRDGSASGRFYPHSAFMLMRGQRTDLRIFRDVVRDEHVPEESTTRLPPWAVAGDDWAAQFAVGLRLRDVWWSWHEDPDVDGVLSRLWLATTDAVSWAAVDWDGQTDDRFTVWEHGPRRLWQEVEAAHRWWEGEGRPGPEAFGMTVAPDGHHTPWLVAPDRPVPHTD</sequence>
<dbReference type="PANTHER" id="PTHR11579:SF0">
    <property type="entry name" value="PROTEIN-L-ISOASPARTATE(D-ASPARTATE) O-METHYLTRANSFERASE"/>
    <property type="match status" value="1"/>
</dbReference>
<reference evidence="13" key="1">
    <citation type="submission" date="2016-10" db="EMBL/GenBank/DDBJ databases">
        <authorList>
            <person name="Varghese N."/>
            <person name="Submissions S."/>
        </authorList>
    </citation>
    <scope>NUCLEOTIDE SEQUENCE [LARGE SCALE GENOMIC DNA]</scope>
    <source>
        <strain evidence="13">PL19</strain>
    </source>
</reference>
<dbReference type="PROSITE" id="PS01279">
    <property type="entry name" value="PCMT"/>
    <property type="match status" value="1"/>
</dbReference>
<evidence type="ECO:0000256" key="6">
    <source>
        <dbReference type="ARBA" id="ARBA00022603"/>
    </source>
</evidence>
<evidence type="ECO:0000256" key="10">
    <source>
        <dbReference type="ARBA" id="ARBA00031323"/>
    </source>
</evidence>
<name>A0A1I4KWC1_9ACTN</name>
<organism evidence="12 13">
    <name type="scientific">Streptomyces pini</name>
    <dbReference type="NCBI Taxonomy" id="1520580"/>
    <lineage>
        <taxon>Bacteria</taxon>
        <taxon>Bacillati</taxon>
        <taxon>Actinomycetota</taxon>
        <taxon>Actinomycetes</taxon>
        <taxon>Kitasatosporales</taxon>
        <taxon>Streptomycetaceae</taxon>
        <taxon>Streptomyces</taxon>
    </lineage>
</organism>
<evidence type="ECO:0000313" key="12">
    <source>
        <dbReference type="EMBL" id="SFL83084.1"/>
    </source>
</evidence>
<proteinExistence type="inferred from homology"/>
<accession>A0A1I4KWC1</accession>
<evidence type="ECO:0000256" key="11">
    <source>
        <dbReference type="ARBA" id="ARBA00031350"/>
    </source>
</evidence>
<dbReference type="OrthoDB" id="5143400at2"/>
<evidence type="ECO:0000256" key="7">
    <source>
        <dbReference type="ARBA" id="ARBA00022679"/>
    </source>
</evidence>
<keyword evidence="5" id="KW-0963">Cytoplasm</keyword>
<dbReference type="GO" id="GO:0004719">
    <property type="term" value="F:protein-L-isoaspartate (D-aspartate) O-methyltransferase activity"/>
    <property type="evidence" value="ECO:0007669"/>
    <property type="project" value="UniProtKB-EC"/>
</dbReference>
<keyword evidence="7 12" id="KW-0808">Transferase</keyword>
<dbReference type="GO" id="GO:0032259">
    <property type="term" value="P:methylation"/>
    <property type="evidence" value="ECO:0007669"/>
    <property type="project" value="UniProtKB-KW"/>
</dbReference>
<evidence type="ECO:0000313" key="13">
    <source>
        <dbReference type="Proteomes" id="UP000198928"/>
    </source>
</evidence>
<dbReference type="EMBL" id="FOSG01000028">
    <property type="protein sequence ID" value="SFL83084.1"/>
    <property type="molecule type" value="Genomic_DNA"/>
</dbReference>
<protein>
    <recommendedName>
        <fullName evidence="4">Protein-L-isoaspartate O-methyltransferase</fullName>
        <ecNumber evidence="3">2.1.1.77</ecNumber>
    </recommendedName>
    <alternativeName>
        <fullName evidence="11">L-isoaspartyl protein carboxyl methyltransferase</fullName>
    </alternativeName>
    <alternativeName>
        <fullName evidence="9">Protein L-isoaspartyl methyltransferase</fullName>
    </alternativeName>
    <alternativeName>
        <fullName evidence="10">Protein-beta-aspartate methyltransferase</fullName>
    </alternativeName>
</protein>
<evidence type="ECO:0000256" key="2">
    <source>
        <dbReference type="ARBA" id="ARBA00005369"/>
    </source>
</evidence>
<dbReference type="EC" id="2.1.1.77" evidence="3"/>
<dbReference type="SUPFAM" id="SSF53335">
    <property type="entry name" value="S-adenosyl-L-methionine-dependent methyltransferases"/>
    <property type="match status" value="1"/>
</dbReference>
<dbReference type="RefSeq" id="WP_093852269.1">
    <property type="nucleotide sequence ID" value="NZ_FOSG01000028.1"/>
</dbReference>
<dbReference type="Gene3D" id="3.40.50.150">
    <property type="entry name" value="Vaccinia Virus protein VP39"/>
    <property type="match status" value="1"/>
</dbReference>
<evidence type="ECO:0000256" key="5">
    <source>
        <dbReference type="ARBA" id="ARBA00022490"/>
    </source>
</evidence>
<dbReference type="CDD" id="cd02440">
    <property type="entry name" value="AdoMet_MTases"/>
    <property type="match status" value="1"/>
</dbReference>
<keyword evidence="6 12" id="KW-0489">Methyltransferase</keyword>
<dbReference type="PANTHER" id="PTHR11579">
    <property type="entry name" value="PROTEIN-L-ISOASPARTATE O-METHYLTRANSFERASE"/>
    <property type="match status" value="1"/>
</dbReference>
<comment type="similarity">
    <text evidence="2">Belongs to the methyltransferase superfamily. L-isoaspartyl/D-aspartyl protein methyltransferase family.</text>
</comment>
<comment type="subcellular location">
    <subcellularLocation>
        <location evidence="1">Cytoplasm</location>
    </subcellularLocation>
</comment>
<gene>
    <name evidence="12" type="ORF">SAMN05192584_12857</name>
</gene>
<evidence type="ECO:0000256" key="3">
    <source>
        <dbReference type="ARBA" id="ARBA00011890"/>
    </source>
</evidence>
<evidence type="ECO:0000256" key="4">
    <source>
        <dbReference type="ARBA" id="ARBA00013346"/>
    </source>
</evidence>
<dbReference type="InterPro" id="IPR029063">
    <property type="entry name" value="SAM-dependent_MTases_sf"/>
</dbReference>
<keyword evidence="8" id="KW-0949">S-adenosyl-L-methionine</keyword>
<dbReference type="GO" id="GO:0005737">
    <property type="term" value="C:cytoplasm"/>
    <property type="evidence" value="ECO:0007669"/>
    <property type="project" value="UniProtKB-SubCell"/>
</dbReference>
<dbReference type="Pfam" id="PF01135">
    <property type="entry name" value="PCMT"/>
    <property type="match status" value="1"/>
</dbReference>
<dbReference type="AlphaFoldDB" id="A0A1I4KWC1"/>
<evidence type="ECO:0000256" key="9">
    <source>
        <dbReference type="ARBA" id="ARBA00030757"/>
    </source>
</evidence>
<evidence type="ECO:0000256" key="1">
    <source>
        <dbReference type="ARBA" id="ARBA00004496"/>
    </source>
</evidence>